<evidence type="ECO:0000313" key="3">
    <source>
        <dbReference type="Proteomes" id="UP000198925"/>
    </source>
</evidence>
<gene>
    <name evidence="2" type="ORF">SAMN04487779_102234</name>
</gene>
<dbReference type="RefSeq" id="WP_090664810.1">
    <property type="nucleotide sequence ID" value="NZ_FMZX01000022.1"/>
</dbReference>
<protein>
    <submittedName>
        <fullName evidence="2">2-(1,2-epoxy-1,2-dihydrophenyl)acetyl-CoA isomerase</fullName>
    </submittedName>
</protein>
<proteinExistence type="inferred from homology"/>
<reference evidence="2 3" key="1">
    <citation type="submission" date="2016-10" db="EMBL/GenBank/DDBJ databases">
        <authorList>
            <person name="de Groot N.N."/>
        </authorList>
    </citation>
    <scope>NUCLEOTIDE SEQUENCE [LARGE SCALE GENOMIC DNA]</scope>
    <source>
        <strain evidence="2 3">CPCC 100156</strain>
    </source>
</reference>
<dbReference type="PANTHER" id="PTHR43802">
    <property type="entry name" value="ENOYL-COA HYDRATASE"/>
    <property type="match status" value="1"/>
</dbReference>
<dbReference type="SUPFAM" id="SSF52096">
    <property type="entry name" value="ClpP/crotonase"/>
    <property type="match status" value="1"/>
</dbReference>
<evidence type="ECO:0000313" key="2">
    <source>
        <dbReference type="EMBL" id="SDE20325.1"/>
    </source>
</evidence>
<sequence length="269" mass="28909">MNAAEATPTLVRTERRGGVMVITLDDPPTRNSLTNPLRAQLGAAVAEAEADRSVRAVLVSATGPTFCAGGNLESIRDDSAPWNVHQRFRRFTQWLFPLIWLDRPVVMAVQGQAVGGGLGLALTGDLLVAGESAVFMAGFFRLGVIPDIGVMYHLPRLIGMARAKRFLFENATMTAREAHEIGLVAHVVPDAQLQEEAFARAERLAAGPTAAMGLGKQFMARSFETSMVDMFGYEGLGQILAMTHPEFREGIGAMIDKRKADFPGAAQGG</sequence>
<accession>A0A1G7B250</accession>
<dbReference type="EMBL" id="FMZX01000022">
    <property type="protein sequence ID" value="SDE20325.1"/>
    <property type="molecule type" value="Genomic_DNA"/>
</dbReference>
<dbReference type="GO" id="GO:0016853">
    <property type="term" value="F:isomerase activity"/>
    <property type="evidence" value="ECO:0007669"/>
    <property type="project" value="UniProtKB-KW"/>
</dbReference>
<dbReference type="AlphaFoldDB" id="A0A1G7B250"/>
<dbReference type="Gene3D" id="1.10.12.10">
    <property type="entry name" value="Lyase 2-enoyl-coa Hydratase, Chain A, domain 2"/>
    <property type="match status" value="1"/>
</dbReference>
<dbReference type="Pfam" id="PF00378">
    <property type="entry name" value="ECH_1"/>
    <property type="match status" value="1"/>
</dbReference>
<comment type="similarity">
    <text evidence="1">Belongs to the enoyl-CoA hydratase/isomerase family.</text>
</comment>
<dbReference type="InterPro" id="IPR029045">
    <property type="entry name" value="ClpP/crotonase-like_dom_sf"/>
</dbReference>
<dbReference type="CDD" id="cd06558">
    <property type="entry name" value="crotonase-like"/>
    <property type="match status" value="1"/>
</dbReference>
<keyword evidence="2" id="KW-0413">Isomerase</keyword>
<keyword evidence="3" id="KW-1185">Reference proteome</keyword>
<dbReference type="PANTHER" id="PTHR43802:SF1">
    <property type="entry name" value="IP11341P-RELATED"/>
    <property type="match status" value="1"/>
</dbReference>
<evidence type="ECO:0000256" key="1">
    <source>
        <dbReference type="ARBA" id="ARBA00005254"/>
    </source>
</evidence>
<dbReference type="Gene3D" id="3.90.226.10">
    <property type="entry name" value="2-enoyl-CoA Hydratase, Chain A, domain 1"/>
    <property type="match status" value="1"/>
</dbReference>
<name>A0A1G7B250_9PROT</name>
<dbReference type="InterPro" id="IPR014748">
    <property type="entry name" value="Enoyl-CoA_hydra_C"/>
</dbReference>
<dbReference type="InterPro" id="IPR001753">
    <property type="entry name" value="Enoyl-CoA_hydra/iso"/>
</dbReference>
<organism evidence="2 3">
    <name type="scientific">Belnapia rosea</name>
    <dbReference type="NCBI Taxonomy" id="938405"/>
    <lineage>
        <taxon>Bacteria</taxon>
        <taxon>Pseudomonadati</taxon>
        <taxon>Pseudomonadota</taxon>
        <taxon>Alphaproteobacteria</taxon>
        <taxon>Acetobacterales</taxon>
        <taxon>Roseomonadaceae</taxon>
        <taxon>Belnapia</taxon>
    </lineage>
</organism>
<dbReference type="Proteomes" id="UP000198925">
    <property type="component" value="Unassembled WGS sequence"/>
</dbReference>